<dbReference type="AlphaFoldDB" id="A0A0N4T0R7"/>
<proteinExistence type="predicted"/>
<evidence type="ECO:0000313" key="1">
    <source>
        <dbReference type="EMBL" id="VDN82893.1"/>
    </source>
</evidence>
<protein>
    <submittedName>
        <fullName evidence="3">TOBE_2 domain-containing protein</fullName>
    </submittedName>
</protein>
<reference evidence="1 2" key="2">
    <citation type="submission" date="2018-11" db="EMBL/GenBank/DDBJ databases">
        <authorList>
            <consortium name="Pathogen Informatics"/>
        </authorList>
    </citation>
    <scope>NUCLEOTIDE SEQUENCE [LARGE SCALE GENOMIC DNA]</scope>
</reference>
<dbReference type="Proteomes" id="UP000278627">
    <property type="component" value="Unassembled WGS sequence"/>
</dbReference>
<dbReference type="EMBL" id="UZAD01000156">
    <property type="protein sequence ID" value="VDN82893.1"/>
    <property type="molecule type" value="Genomic_DNA"/>
</dbReference>
<reference evidence="3" key="1">
    <citation type="submission" date="2017-02" db="UniProtKB">
        <authorList>
            <consortium name="WormBaseParasite"/>
        </authorList>
    </citation>
    <scope>IDENTIFICATION</scope>
</reference>
<evidence type="ECO:0000313" key="3">
    <source>
        <dbReference type="WBParaSite" id="BPAG_0000172601-mRNA-1"/>
    </source>
</evidence>
<accession>A0A0N4T0R7</accession>
<dbReference type="WBParaSite" id="BPAG_0000172601-mRNA-1">
    <property type="protein sequence ID" value="BPAG_0000172601-mRNA-1"/>
    <property type="gene ID" value="BPAG_0000172601"/>
</dbReference>
<keyword evidence="2" id="KW-1185">Reference proteome</keyword>
<evidence type="ECO:0000313" key="2">
    <source>
        <dbReference type="Proteomes" id="UP000278627"/>
    </source>
</evidence>
<sequence length="62" mass="6867">MQELSLPPVKVHCSSGLKYDIQYACDMHPLESITEENCSDGQKVKVLIDPKSSVFILGSEID</sequence>
<gene>
    <name evidence="1" type="ORF">BPAG_LOCUS1707</name>
</gene>
<organism evidence="3">
    <name type="scientific">Brugia pahangi</name>
    <name type="common">Filarial nematode worm</name>
    <dbReference type="NCBI Taxonomy" id="6280"/>
    <lineage>
        <taxon>Eukaryota</taxon>
        <taxon>Metazoa</taxon>
        <taxon>Ecdysozoa</taxon>
        <taxon>Nematoda</taxon>
        <taxon>Chromadorea</taxon>
        <taxon>Rhabditida</taxon>
        <taxon>Spirurina</taxon>
        <taxon>Spiruromorpha</taxon>
        <taxon>Filarioidea</taxon>
        <taxon>Onchocercidae</taxon>
        <taxon>Brugia</taxon>
    </lineage>
</organism>
<name>A0A0N4T0R7_BRUPA</name>